<dbReference type="Gene3D" id="2.10.25.10">
    <property type="entry name" value="Laminin"/>
    <property type="match status" value="4"/>
</dbReference>
<evidence type="ECO:0000313" key="15">
    <source>
        <dbReference type="Proteomes" id="UP001249851"/>
    </source>
</evidence>
<dbReference type="FunFam" id="2.10.25.10:FF:000020">
    <property type="entry name" value="Latent-transforming growth factor beta-binding protein 1"/>
    <property type="match status" value="1"/>
</dbReference>
<dbReference type="PROSITE" id="PS50026">
    <property type="entry name" value="EGF_3"/>
    <property type="match status" value="3"/>
</dbReference>
<evidence type="ECO:0000256" key="9">
    <source>
        <dbReference type="PROSITE-ProRule" id="PRU00076"/>
    </source>
</evidence>
<organism evidence="14 15">
    <name type="scientific">Acropora cervicornis</name>
    <name type="common">Staghorn coral</name>
    <dbReference type="NCBI Taxonomy" id="6130"/>
    <lineage>
        <taxon>Eukaryota</taxon>
        <taxon>Metazoa</taxon>
        <taxon>Cnidaria</taxon>
        <taxon>Anthozoa</taxon>
        <taxon>Hexacorallia</taxon>
        <taxon>Scleractinia</taxon>
        <taxon>Astrocoeniina</taxon>
        <taxon>Acroporidae</taxon>
        <taxon>Acropora</taxon>
    </lineage>
</organism>
<evidence type="ECO:0000259" key="11">
    <source>
        <dbReference type="PROSITE" id="PS50026"/>
    </source>
</evidence>
<dbReference type="InterPro" id="IPR001007">
    <property type="entry name" value="VWF_dom"/>
</dbReference>
<evidence type="ECO:0000256" key="3">
    <source>
        <dbReference type="ARBA" id="ARBA00022690"/>
    </source>
</evidence>
<feature type="domain" description="VWFD" evidence="13">
    <location>
        <begin position="1284"/>
        <end position="1476"/>
    </location>
</feature>
<keyword evidence="10" id="KW-0732">Signal</keyword>
<evidence type="ECO:0000256" key="10">
    <source>
        <dbReference type="SAM" id="SignalP"/>
    </source>
</evidence>
<feature type="domain" description="EGF-like" evidence="11">
    <location>
        <begin position="170"/>
        <end position="202"/>
    </location>
</feature>
<dbReference type="InterPro" id="IPR001846">
    <property type="entry name" value="VWF_type-D"/>
</dbReference>
<dbReference type="PANTHER" id="PTHR11339:SF386">
    <property type="entry name" value="HEMOLECTIN, ISOFORM A"/>
    <property type="match status" value="1"/>
</dbReference>
<dbReference type="SMART" id="SM00215">
    <property type="entry name" value="VWC_out"/>
    <property type="match status" value="1"/>
</dbReference>
<dbReference type="PROSITE" id="PS00280">
    <property type="entry name" value="BPTI_KUNITZ_1"/>
    <property type="match status" value="1"/>
</dbReference>
<feature type="domain" description="VWFD" evidence="13">
    <location>
        <begin position="392"/>
        <end position="587"/>
    </location>
</feature>
<evidence type="ECO:0000256" key="7">
    <source>
        <dbReference type="ARBA" id="ARBA00023180"/>
    </source>
</evidence>
<dbReference type="Pfam" id="PF08742">
    <property type="entry name" value="C8"/>
    <property type="match status" value="3"/>
</dbReference>
<feature type="domain" description="EGF-like" evidence="11">
    <location>
        <begin position="108"/>
        <end position="139"/>
    </location>
</feature>
<evidence type="ECO:0000256" key="4">
    <source>
        <dbReference type="ARBA" id="ARBA00022737"/>
    </source>
</evidence>
<dbReference type="PROSITE" id="PS01186">
    <property type="entry name" value="EGF_2"/>
    <property type="match status" value="2"/>
</dbReference>
<dbReference type="GO" id="GO:0042151">
    <property type="term" value="C:nematocyst"/>
    <property type="evidence" value="ECO:0007669"/>
    <property type="project" value="UniProtKB-SubCell"/>
</dbReference>
<keyword evidence="7" id="KW-0325">Glycoprotein</keyword>
<dbReference type="InterPro" id="IPR014853">
    <property type="entry name" value="VWF/SSPO/ZAN-like_Cys-rich_dom"/>
</dbReference>
<comment type="caution">
    <text evidence="9">Lacks conserved residue(s) required for the propagation of feature annotation.</text>
</comment>
<feature type="disulfide bond" evidence="9">
    <location>
        <begin position="210"/>
        <end position="227"/>
    </location>
</feature>
<dbReference type="SMART" id="SM00131">
    <property type="entry name" value="KU"/>
    <property type="match status" value="1"/>
</dbReference>
<keyword evidence="15" id="KW-1185">Reference proteome</keyword>
<sequence>MLNTGRFRLVLCFIIVSLLSVARIADGLRYEFPETFEAEVERLRDVESGQKSFRTYYDYGPARRLSSPREADSSVQGDGSTCVPSCVRGACVNGTCQCPTGYDGLDCSQKKCPHPCLNQGVCRNGKCECTSDWEGDYCQTRKCSKQCTNGATCVNNTCVCASGWAGDLCDRAICVPYCQNGGSCISPNKCQCTTGYVGTSCETPMCIPGCGVGGICEYNVTASSHICKCRPGFEGAACDIAKPCEMPFNEGISSQYLIEALAMLKQNIGQFSGNADAKMACISYLETVKSQCPSRNSTFTKAECDSYCDPLESFDVCLKIWNPLGYGFPSSSIQRANTTYYYDNATKSCKPFNALGCLGNANNFDSKQLCEAVCSKEITPLPSAPLDIDAPGRCFVSGIDHFKTFDNVGYTYKGTCPTFLVMDSVNPMKLKIWLNGNPDCNDISLPCQKSLGLVVDGVEVYLGAKTNSKFYVEVNKAKIRLPHTSSDPIIKEVGGGWYVLLRTQDGVNVLWDGQKEVIIQVPDSYKASDDHKLVGLCGLYDGNNTNDFTKFDQFSGGSKEMLYALNPSQDEINAFAQSFKTGGSSCTDKNLDVTPFCYHPSGNIALGYSTASRVCKALEDASFQPCHPFVDPKPFIMMCKQAVCRTNYTKHHDAFCDVLSLYAHTCAWYHNTILTWRPKFSEFCPTTCPSPLTYNQCGSTCPLNCRNVKSDQTKCGSSCVEGCFCPAGKWLDGNTCVDKSNCSCLYRDAIYPNGTERVEPCETCTCNGGLWSCTKKPCPGTCSVIGDPHIITFDDTNKAGYTMHMRECAYVLSEHCHMPNGTDRGFSIAISSSHCTPPYTNCRRKVLLNVTGEPHMTLDVDGWTKKSIATLRNEHGSETTITSGYSTKNIDVEFIGDKNIFVHVNLKNGVAFTVHWAGYNVFITVNASLQHQTCGLCGTFNDMKEDDFHLRSGDDQVDLDEFAKEWLIPGLSQRVDQCRTESVETSIDYCDIYSQRKTWAMKQCSTIKDMNGTFAACHREISYEQYYKKCVMDACRCGNCLCNVVSGYAKACADKDVDVNGWRDKISGCKADFSGSADMVLEQCHRDGNGSLQCPQTCEDLDPEDGELSCKRCGVDVWKLITAKTPIMSLEATSAFSNHIARVTTTAKNTKRARQGSINATLALAEELEFGNAPPRIVMNEYFASLSTELCASMGKIYSDCGQTCENFLLSDSERASRCQPGCYCPGDQLLLEDGTCVNKTDCGCKHSNKFYKKGDVSPVDCSKKCNGAREWISDGLIEPSPEYECAAYGQDHYRTFDGRWIVFHHDSCQFILVEGDGFSVLLRKSFQTHRHSVELQTCKRVGIELKESKTVVDLFQKDFSINQNGTMQTYKPGEYPEPCQMEIPNVEIFQVGLFLVVRIYQPSNPRVINFEVRFDKGSRVYIAPNSKYKSKDVLAGICGNFNGRNRDDLMMPDKNTDAADDTKFAYAWRDEEDCPSAVSLDPCLENPDRHGWAEKGCNEIKRNPNFTACHDTVNPDPYFAACKHEACLCHKGGDCACFCSAVASYVRACNQHGISITWRREGFCELPCCRPCKNTGGYLPDITMPNTCEQKGKDCDKLGARCCRGPRVEGCSCPDGTYFDGKKCVNQTAKCDRRCPGIGATVSVPSTSRLVQSRSSFRCVKLDSRKFHTATTITTLRSLGHLDAILFLFHRMSDMMKHLF</sequence>
<evidence type="ECO:0000256" key="2">
    <source>
        <dbReference type="ARBA" id="ARBA00007226"/>
    </source>
</evidence>
<feature type="domain" description="EGF-like" evidence="11">
    <location>
        <begin position="203"/>
        <end position="239"/>
    </location>
</feature>
<dbReference type="InterPro" id="IPR050780">
    <property type="entry name" value="Mucin_vWF_Thrombospondin_sf"/>
</dbReference>
<keyword evidence="8" id="KW-0166">Nematocyst</keyword>
<dbReference type="GO" id="GO:0005615">
    <property type="term" value="C:extracellular space"/>
    <property type="evidence" value="ECO:0007669"/>
    <property type="project" value="TreeGrafter"/>
</dbReference>
<evidence type="ECO:0000256" key="5">
    <source>
        <dbReference type="ARBA" id="ARBA00022900"/>
    </source>
</evidence>
<dbReference type="Gene3D" id="4.10.410.10">
    <property type="entry name" value="Pancreatic trypsin inhibitor Kunitz domain"/>
    <property type="match status" value="1"/>
</dbReference>
<feature type="domain" description="VWFD" evidence="13">
    <location>
        <begin position="780"/>
        <end position="979"/>
    </location>
</feature>
<gene>
    <name evidence="14" type="ORF">P5673_027353</name>
</gene>
<comment type="similarity">
    <text evidence="2">Belongs to the venom Kunitz-type family. Sea anemone type 2 potassium channel toxin subfamily.</text>
</comment>
<dbReference type="SMART" id="SM00216">
    <property type="entry name" value="VWD"/>
    <property type="match status" value="3"/>
</dbReference>
<keyword evidence="3" id="KW-0646">Protease inhibitor</keyword>
<dbReference type="EMBL" id="JARQWQ010000094">
    <property type="protein sequence ID" value="KAK2551745.1"/>
    <property type="molecule type" value="Genomic_DNA"/>
</dbReference>
<feature type="disulfide bond" evidence="9">
    <location>
        <begin position="192"/>
        <end position="201"/>
    </location>
</feature>
<comment type="caution">
    <text evidence="14">The sequence shown here is derived from an EMBL/GenBank/DDBJ whole genome shotgun (WGS) entry which is preliminary data.</text>
</comment>
<evidence type="ECO:0000256" key="6">
    <source>
        <dbReference type="ARBA" id="ARBA00023157"/>
    </source>
</evidence>
<feature type="disulfide bond" evidence="9">
    <location>
        <begin position="229"/>
        <end position="238"/>
    </location>
</feature>
<dbReference type="SUPFAM" id="SSF57567">
    <property type="entry name" value="Serine protease inhibitors"/>
    <property type="match status" value="2"/>
</dbReference>
<evidence type="ECO:0000313" key="14">
    <source>
        <dbReference type="EMBL" id="KAK2551745.1"/>
    </source>
</evidence>
<dbReference type="GO" id="GO:0031012">
    <property type="term" value="C:extracellular matrix"/>
    <property type="evidence" value="ECO:0007669"/>
    <property type="project" value="TreeGrafter"/>
</dbReference>
<dbReference type="Pfam" id="PF01826">
    <property type="entry name" value="TIL"/>
    <property type="match status" value="1"/>
</dbReference>
<feature type="disulfide bond" evidence="9">
    <location>
        <begin position="112"/>
        <end position="122"/>
    </location>
</feature>
<evidence type="ECO:0000259" key="13">
    <source>
        <dbReference type="PROSITE" id="PS51233"/>
    </source>
</evidence>
<dbReference type="PROSITE" id="PS50279">
    <property type="entry name" value="BPTI_KUNITZ_2"/>
    <property type="match status" value="1"/>
</dbReference>
<keyword evidence="9" id="KW-0245">EGF-like domain</keyword>
<comment type="subcellular location">
    <subcellularLocation>
        <location evidence="1">Nematocyst</location>
    </subcellularLocation>
</comment>
<feature type="disulfide bond" evidence="9">
    <location>
        <begin position="174"/>
        <end position="184"/>
    </location>
</feature>
<feature type="domain" description="BPTI/Kunitz inhibitor" evidence="12">
    <location>
        <begin position="317"/>
        <end position="374"/>
    </location>
</feature>
<dbReference type="PROSITE" id="PS51233">
    <property type="entry name" value="VWFD"/>
    <property type="match status" value="3"/>
</dbReference>
<proteinExistence type="inferred from homology"/>
<dbReference type="Pfam" id="PF25024">
    <property type="entry name" value="EGF_TEN"/>
    <property type="match status" value="1"/>
</dbReference>
<evidence type="ECO:0000256" key="1">
    <source>
        <dbReference type="ARBA" id="ARBA00004532"/>
    </source>
</evidence>
<dbReference type="InterPro" id="IPR000742">
    <property type="entry name" value="EGF"/>
</dbReference>
<keyword evidence="6 9" id="KW-1015">Disulfide bond</keyword>
<keyword evidence="4" id="KW-0677">Repeat</keyword>
<dbReference type="PANTHER" id="PTHR11339">
    <property type="entry name" value="EXTRACELLULAR MATRIX GLYCOPROTEIN RELATED"/>
    <property type="match status" value="1"/>
</dbReference>
<name>A0AAD9PZ48_ACRCE</name>
<dbReference type="Proteomes" id="UP001249851">
    <property type="component" value="Unassembled WGS sequence"/>
</dbReference>
<dbReference type="SMART" id="SM00181">
    <property type="entry name" value="EGF"/>
    <property type="match status" value="5"/>
</dbReference>
<dbReference type="GO" id="GO:0004867">
    <property type="term" value="F:serine-type endopeptidase inhibitor activity"/>
    <property type="evidence" value="ECO:0007669"/>
    <property type="project" value="UniProtKB-KW"/>
</dbReference>
<feature type="chain" id="PRO_5041912347" evidence="10">
    <location>
        <begin position="28"/>
        <end position="1701"/>
    </location>
</feature>
<reference evidence="14" key="1">
    <citation type="journal article" date="2023" name="G3 (Bethesda)">
        <title>Whole genome assembly and annotation of the endangered Caribbean coral Acropora cervicornis.</title>
        <authorList>
            <person name="Selwyn J.D."/>
            <person name="Vollmer S.V."/>
        </authorList>
    </citation>
    <scope>NUCLEOTIDE SEQUENCE</scope>
    <source>
        <strain evidence="14">K2</strain>
    </source>
</reference>
<dbReference type="InterPro" id="IPR002919">
    <property type="entry name" value="TIL_dom"/>
</dbReference>
<dbReference type="InterPro" id="IPR036084">
    <property type="entry name" value="Ser_inhib-like_sf"/>
</dbReference>
<keyword evidence="5" id="KW-0722">Serine protease inhibitor</keyword>
<feature type="disulfide bond" evidence="9">
    <location>
        <begin position="129"/>
        <end position="138"/>
    </location>
</feature>
<dbReference type="InterPro" id="IPR002223">
    <property type="entry name" value="Kunitz_BPTI"/>
</dbReference>
<dbReference type="CDD" id="cd19941">
    <property type="entry name" value="TIL"/>
    <property type="match status" value="2"/>
</dbReference>
<dbReference type="PROSITE" id="PS00022">
    <property type="entry name" value="EGF_1"/>
    <property type="match status" value="3"/>
</dbReference>
<protein>
    <submittedName>
        <fullName evidence="14">Mucin-5AC</fullName>
    </submittedName>
</protein>
<dbReference type="InterPro" id="IPR036880">
    <property type="entry name" value="Kunitz_BPTI_sf"/>
</dbReference>
<evidence type="ECO:0000259" key="12">
    <source>
        <dbReference type="PROSITE" id="PS50279"/>
    </source>
</evidence>
<reference evidence="14" key="2">
    <citation type="journal article" date="2023" name="Science">
        <title>Genomic signatures of disease resistance in endangered staghorn corals.</title>
        <authorList>
            <person name="Vollmer S.V."/>
            <person name="Selwyn J.D."/>
            <person name="Despard B.A."/>
            <person name="Roesel C.L."/>
        </authorList>
    </citation>
    <scope>NUCLEOTIDE SEQUENCE</scope>
    <source>
        <strain evidence="14">K2</strain>
    </source>
</reference>
<dbReference type="Pfam" id="PF00094">
    <property type="entry name" value="VWD"/>
    <property type="match status" value="3"/>
</dbReference>
<evidence type="ECO:0000256" key="8">
    <source>
        <dbReference type="ARBA" id="ARBA00023331"/>
    </source>
</evidence>
<dbReference type="SMART" id="SM00832">
    <property type="entry name" value="C8"/>
    <property type="match status" value="3"/>
</dbReference>
<feature type="signal peptide" evidence="10">
    <location>
        <begin position="1"/>
        <end position="27"/>
    </location>
</feature>
<dbReference type="CDD" id="cd00109">
    <property type="entry name" value="Kunitz-type"/>
    <property type="match status" value="1"/>
</dbReference>
<dbReference type="SUPFAM" id="SSF57362">
    <property type="entry name" value="BPTI-like"/>
    <property type="match status" value="1"/>
</dbReference>
<accession>A0AAD9PZ48</accession>
<feature type="disulfide bond" evidence="9">
    <location>
        <begin position="206"/>
        <end position="216"/>
    </location>
</feature>
<dbReference type="InterPro" id="IPR020901">
    <property type="entry name" value="Prtase_inh_Kunz-CS"/>
</dbReference>